<keyword evidence="11" id="KW-1185">Reference proteome</keyword>
<dbReference type="EMBL" id="JAAKYA010000004">
    <property type="protein sequence ID" value="NGO37902.1"/>
    <property type="molecule type" value="Genomic_DNA"/>
</dbReference>
<dbReference type="GO" id="GO:0005886">
    <property type="term" value="C:plasma membrane"/>
    <property type="evidence" value="ECO:0007669"/>
    <property type="project" value="UniProtKB-SubCell"/>
</dbReference>
<dbReference type="GO" id="GO:0009425">
    <property type="term" value="C:bacterial-type flagellum basal body"/>
    <property type="evidence" value="ECO:0007669"/>
    <property type="project" value="UniProtKB-SubCell"/>
</dbReference>
<keyword evidence="6 9" id="KW-1133">Transmembrane helix</keyword>
<evidence type="ECO:0000256" key="1">
    <source>
        <dbReference type="ARBA" id="ARBA00004651"/>
    </source>
</evidence>
<dbReference type="PRINTS" id="PR00952">
    <property type="entry name" value="TYPE3IMQPROT"/>
</dbReference>
<comment type="subcellular location">
    <subcellularLocation>
        <location evidence="1 9">Cell membrane</location>
        <topology evidence="1">Multi-pass membrane protein</topology>
    </subcellularLocation>
    <subcellularLocation>
        <location evidence="9">Bacterial flagellum basal body</location>
    </subcellularLocation>
</comment>
<evidence type="ECO:0000313" key="11">
    <source>
        <dbReference type="Proteomes" id="UP000477311"/>
    </source>
</evidence>
<evidence type="ECO:0000256" key="9">
    <source>
        <dbReference type="RuleBase" id="RU364090"/>
    </source>
</evidence>
<dbReference type="GO" id="GO:0009306">
    <property type="term" value="P:protein secretion"/>
    <property type="evidence" value="ECO:0007669"/>
    <property type="project" value="InterPro"/>
</dbReference>
<evidence type="ECO:0000256" key="4">
    <source>
        <dbReference type="ARBA" id="ARBA00022475"/>
    </source>
</evidence>
<evidence type="ECO:0000256" key="6">
    <source>
        <dbReference type="ARBA" id="ARBA00022989"/>
    </source>
</evidence>
<feature type="transmembrane region" description="Helical" evidence="9">
    <location>
        <begin position="55"/>
        <end position="74"/>
    </location>
</feature>
<keyword evidence="10" id="KW-0966">Cell projection</keyword>
<name>A0A6M1RSY9_9BACT</name>
<dbReference type="RefSeq" id="WP_165105122.1">
    <property type="nucleotide sequence ID" value="NZ_JAAKYA010000004.1"/>
</dbReference>
<dbReference type="NCBIfam" id="TIGR01402">
    <property type="entry name" value="fliQ"/>
    <property type="match status" value="1"/>
</dbReference>
<comment type="similarity">
    <text evidence="2 9">Belongs to the FliQ/MopD/SpaQ family.</text>
</comment>
<keyword evidence="5 9" id="KW-0812">Transmembrane</keyword>
<dbReference type="PIRSF" id="PIRSF004669">
    <property type="entry name" value="FliQ"/>
    <property type="match status" value="1"/>
</dbReference>
<evidence type="ECO:0000256" key="3">
    <source>
        <dbReference type="ARBA" id="ARBA00021718"/>
    </source>
</evidence>
<gene>
    <name evidence="9 10" type="primary">fliQ</name>
    <name evidence="10" type="ORF">G4L39_00585</name>
</gene>
<accession>A0A6M1RSY9</accession>
<evidence type="ECO:0000256" key="8">
    <source>
        <dbReference type="ARBA" id="ARBA00023143"/>
    </source>
</evidence>
<keyword evidence="10" id="KW-0969">Cilium</keyword>
<evidence type="ECO:0000256" key="5">
    <source>
        <dbReference type="ARBA" id="ARBA00022692"/>
    </source>
</evidence>
<proteinExistence type="inferred from homology"/>
<feature type="transmembrane region" description="Helical" evidence="9">
    <location>
        <begin position="12"/>
        <end position="35"/>
    </location>
</feature>
<reference evidence="10 11" key="1">
    <citation type="submission" date="2020-02" db="EMBL/GenBank/DDBJ databases">
        <title>Draft genome sequence of Limisphaera ngatamarikiensis NGM72.4T, a thermophilic Verrucomicrobia grouped in subdivision 3.</title>
        <authorList>
            <person name="Carere C.R."/>
            <person name="Steen J."/>
            <person name="Hugenholtz P."/>
            <person name="Stott M.B."/>
        </authorList>
    </citation>
    <scope>NUCLEOTIDE SEQUENCE [LARGE SCALE GENOMIC DNA]</scope>
    <source>
        <strain evidence="10 11">NGM72.4</strain>
    </source>
</reference>
<protein>
    <recommendedName>
        <fullName evidence="3 9">Flagellar biosynthetic protein FliQ</fullName>
    </recommendedName>
</protein>
<keyword evidence="4 9" id="KW-1003">Cell membrane</keyword>
<dbReference type="PANTHER" id="PTHR34040">
    <property type="entry name" value="FLAGELLAR BIOSYNTHETIC PROTEIN FLIQ"/>
    <property type="match status" value="1"/>
</dbReference>
<dbReference type="AlphaFoldDB" id="A0A6M1RSY9"/>
<dbReference type="GO" id="GO:0044780">
    <property type="term" value="P:bacterial-type flagellum assembly"/>
    <property type="evidence" value="ECO:0007669"/>
    <property type="project" value="InterPro"/>
</dbReference>
<dbReference type="PANTHER" id="PTHR34040:SF2">
    <property type="entry name" value="FLAGELLAR BIOSYNTHETIC PROTEIN FLIQ"/>
    <property type="match status" value="1"/>
</dbReference>
<keyword evidence="7 9" id="KW-0472">Membrane</keyword>
<sequence length="89" mass="9774">MNPEFAIELLRNLIFQALLLAAPVLLAAMMVGLAVSLFQAVTTIHEHSLTFVPKALAVVGVLLLLSPWMVRTLVDFTTAVIERMPEMTL</sequence>
<dbReference type="Pfam" id="PF01313">
    <property type="entry name" value="Bac_export_3"/>
    <property type="match status" value="1"/>
</dbReference>
<evidence type="ECO:0000256" key="7">
    <source>
        <dbReference type="ARBA" id="ARBA00023136"/>
    </source>
</evidence>
<evidence type="ECO:0000313" key="10">
    <source>
        <dbReference type="EMBL" id="NGO37902.1"/>
    </source>
</evidence>
<comment type="caution">
    <text evidence="10">The sequence shown here is derived from an EMBL/GenBank/DDBJ whole genome shotgun (WGS) entry which is preliminary data.</text>
</comment>
<organism evidence="10 11">
    <name type="scientific">Limisphaera ngatamarikiensis</name>
    <dbReference type="NCBI Taxonomy" id="1324935"/>
    <lineage>
        <taxon>Bacteria</taxon>
        <taxon>Pseudomonadati</taxon>
        <taxon>Verrucomicrobiota</taxon>
        <taxon>Verrucomicrobiia</taxon>
        <taxon>Limisphaerales</taxon>
        <taxon>Limisphaeraceae</taxon>
        <taxon>Limisphaera</taxon>
    </lineage>
</organism>
<dbReference type="Proteomes" id="UP000477311">
    <property type="component" value="Unassembled WGS sequence"/>
</dbReference>
<dbReference type="InterPro" id="IPR002191">
    <property type="entry name" value="Bac_export_3"/>
</dbReference>
<keyword evidence="10" id="KW-0282">Flagellum</keyword>
<comment type="function">
    <text evidence="9">Role in flagellar biosynthesis.</text>
</comment>
<dbReference type="InterPro" id="IPR006305">
    <property type="entry name" value="FliQ"/>
</dbReference>
<keyword evidence="8 9" id="KW-0975">Bacterial flagellum</keyword>
<evidence type="ECO:0000256" key="2">
    <source>
        <dbReference type="ARBA" id="ARBA00006156"/>
    </source>
</evidence>